<keyword evidence="4" id="KW-1003">Cell membrane</keyword>
<evidence type="ECO:0000256" key="6">
    <source>
        <dbReference type="ARBA" id="ARBA00022679"/>
    </source>
</evidence>
<feature type="domain" description="HAMP" evidence="16">
    <location>
        <begin position="205"/>
        <end position="257"/>
    </location>
</feature>
<dbReference type="PANTHER" id="PTHR45528:SF1">
    <property type="entry name" value="SENSOR HISTIDINE KINASE CPXA"/>
    <property type="match status" value="1"/>
</dbReference>
<proteinExistence type="predicted"/>
<evidence type="ECO:0000256" key="11">
    <source>
        <dbReference type="ARBA" id="ARBA00022989"/>
    </source>
</evidence>
<evidence type="ECO:0000256" key="8">
    <source>
        <dbReference type="ARBA" id="ARBA00022741"/>
    </source>
</evidence>
<dbReference type="PROSITE" id="PS50885">
    <property type="entry name" value="HAMP"/>
    <property type="match status" value="1"/>
</dbReference>
<dbReference type="Proteomes" id="UP001451571">
    <property type="component" value="Chromosome"/>
</dbReference>
<keyword evidence="11 14" id="KW-1133">Transmembrane helix</keyword>
<keyword evidence="10" id="KW-0067">ATP-binding</keyword>
<dbReference type="InterPro" id="IPR036097">
    <property type="entry name" value="HisK_dim/P_sf"/>
</dbReference>
<organism evidence="17 18">
    <name type="scientific">Kineothrix sedimenti</name>
    <dbReference type="NCBI Taxonomy" id="3123317"/>
    <lineage>
        <taxon>Bacteria</taxon>
        <taxon>Bacillati</taxon>
        <taxon>Bacillota</taxon>
        <taxon>Clostridia</taxon>
        <taxon>Lachnospirales</taxon>
        <taxon>Lachnospiraceae</taxon>
        <taxon>Kineothrix</taxon>
    </lineage>
</organism>
<evidence type="ECO:0000256" key="7">
    <source>
        <dbReference type="ARBA" id="ARBA00022692"/>
    </source>
</evidence>
<dbReference type="Gene3D" id="3.30.565.10">
    <property type="entry name" value="Histidine kinase-like ATPase, C-terminal domain"/>
    <property type="match status" value="1"/>
</dbReference>
<evidence type="ECO:0000313" key="18">
    <source>
        <dbReference type="Proteomes" id="UP001451571"/>
    </source>
</evidence>
<dbReference type="SMART" id="SM00304">
    <property type="entry name" value="HAMP"/>
    <property type="match status" value="1"/>
</dbReference>
<keyword evidence="8" id="KW-0547">Nucleotide-binding</keyword>
<dbReference type="CDD" id="cd06225">
    <property type="entry name" value="HAMP"/>
    <property type="match status" value="1"/>
</dbReference>
<keyword evidence="9 17" id="KW-0418">Kinase</keyword>
<dbReference type="Pfam" id="PF00512">
    <property type="entry name" value="HisKA"/>
    <property type="match status" value="1"/>
</dbReference>
<evidence type="ECO:0000259" key="15">
    <source>
        <dbReference type="PROSITE" id="PS50109"/>
    </source>
</evidence>
<evidence type="ECO:0000256" key="1">
    <source>
        <dbReference type="ARBA" id="ARBA00000085"/>
    </source>
</evidence>
<dbReference type="Gene3D" id="6.10.340.10">
    <property type="match status" value="1"/>
</dbReference>
<evidence type="ECO:0000256" key="13">
    <source>
        <dbReference type="ARBA" id="ARBA00023136"/>
    </source>
</evidence>
<evidence type="ECO:0000256" key="4">
    <source>
        <dbReference type="ARBA" id="ARBA00022475"/>
    </source>
</evidence>
<dbReference type="InterPro" id="IPR036890">
    <property type="entry name" value="HATPase_C_sf"/>
</dbReference>
<comment type="subcellular location">
    <subcellularLocation>
        <location evidence="2">Cell membrane</location>
        <topology evidence="2">Multi-pass membrane protein</topology>
    </subcellularLocation>
</comment>
<dbReference type="InterPro" id="IPR003661">
    <property type="entry name" value="HisK_dim/P_dom"/>
</dbReference>
<dbReference type="SUPFAM" id="SSF158472">
    <property type="entry name" value="HAMP domain-like"/>
    <property type="match status" value="1"/>
</dbReference>
<gene>
    <name evidence="17" type="ORF">V6984_07395</name>
</gene>
<dbReference type="Pfam" id="PF02518">
    <property type="entry name" value="HATPase_c"/>
    <property type="match status" value="1"/>
</dbReference>
<dbReference type="InterPro" id="IPR005467">
    <property type="entry name" value="His_kinase_dom"/>
</dbReference>
<feature type="domain" description="Histidine kinase" evidence="15">
    <location>
        <begin position="265"/>
        <end position="481"/>
    </location>
</feature>
<dbReference type="PANTHER" id="PTHR45528">
    <property type="entry name" value="SENSOR HISTIDINE KINASE CPXA"/>
    <property type="match status" value="1"/>
</dbReference>
<dbReference type="EMBL" id="CP146256">
    <property type="protein sequence ID" value="XAH75576.1"/>
    <property type="molecule type" value="Genomic_DNA"/>
</dbReference>
<dbReference type="InterPro" id="IPR050398">
    <property type="entry name" value="HssS/ArlS-like"/>
</dbReference>
<dbReference type="Gene3D" id="1.10.287.130">
    <property type="match status" value="1"/>
</dbReference>
<accession>A0ABZ3EZB4</accession>
<evidence type="ECO:0000259" key="16">
    <source>
        <dbReference type="PROSITE" id="PS50885"/>
    </source>
</evidence>
<evidence type="ECO:0000256" key="10">
    <source>
        <dbReference type="ARBA" id="ARBA00022840"/>
    </source>
</evidence>
<keyword evidence="18" id="KW-1185">Reference proteome</keyword>
<evidence type="ECO:0000256" key="14">
    <source>
        <dbReference type="SAM" id="Phobius"/>
    </source>
</evidence>
<dbReference type="Pfam" id="PF00672">
    <property type="entry name" value="HAMP"/>
    <property type="match status" value="1"/>
</dbReference>
<protein>
    <recommendedName>
        <fullName evidence="3">histidine kinase</fullName>
        <ecNumber evidence="3">2.7.13.3</ecNumber>
    </recommendedName>
</protein>
<keyword evidence="5" id="KW-0597">Phosphoprotein</keyword>
<dbReference type="SMART" id="SM00387">
    <property type="entry name" value="HATPase_c"/>
    <property type="match status" value="1"/>
</dbReference>
<name>A0ABZ3EZB4_9FIRM</name>
<sequence length="482" mass="54841">MNKIRKRLPFRSRIAVRLWLLMMLLVALGIAFMWVVQIFLFERNYVDSTVAEVQSRLQPIIENIKTKDLADHAHLLSSLSKSANGKMILIDADGNPIALYSLGYRLQKENSWDFIYAFLYNLKHSEEYQQVLQGKTYHKIIRDGSEPLVLEIGIPVTYEGRQALIVLYHSMDELHTVLRINRSQLVILSITLSLAAAMLAALLSRHFVKPIHIIKSTVDELAKGELTATSELSLNDELGQLSDSVDELSQALQRVDVLRKEVIANVSHELRSPLALIRGYAEMVRDISWKNDEKRNEDLNLIIQEAGRMSEMVSDIMDYSQLQAGYIQLKKDWYNLYEIVESEAAHYEQNAAQYDITVRLESAQKDIPVYVDAMKICQVMRNLLNNAVNHTADGGIIFVVIETPGNGIRVSVINPGEPIPEEDRAIIWERYQCSQHHSGRKKGTGIGLSIVSTFLKAHDMCYGVDCKESLTTFWFEYPSQSN</sequence>
<evidence type="ECO:0000256" key="9">
    <source>
        <dbReference type="ARBA" id="ARBA00022777"/>
    </source>
</evidence>
<dbReference type="SMART" id="SM00388">
    <property type="entry name" value="HisKA"/>
    <property type="match status" value="1"/>
</dbReference>
<dbReference type="CDD" id="cd00082">
    <property type="entry name" value="HisKA"/>
    <property type="match status" value="1"/>
</dbReference>
<keyword evidence="7 14" id="KW-0812">Transmembrane</keyword>
<dbReference type="SUPFAM" id="SSF55874">
    <property type="entry name" value="ATPase domain of HSP90 chaperone/DNA topoisomerase II/histidine kinase"/>
    <property type="match status" value="1"/>
</dbReference>
<keyword evidence="12" id="KW-0902">Two-component regulatory system</keyword>
<evidence type="ECO:0000256" key="3">
    <source>
        <dbReference type="ARBA" id="ARBA00012438"/>
    </source>
</evidence>
<evidence type="ECO:0000256" key="2">
    <source>
        <dbReference type="ARBA" id="ARBA00004651"/>
    </source>
</evidence>
<evidence type="ECO:0000256" key="12">
    <source>
        <dbReference type="ARBA" id="ARBA00023012"/>
    </source>
</evidence>
<dbReference type="EC" id="2.7.13.3" evidence="3"/>
<dbReference type="RefSeq" id="WP_342759143.1">
    <property type="nucleotide sequence ID" value="NZ_CP146256.1"/>
</dbReference>
<feature type="transmembrane region" description="Helical" evidence="14">
    <location>
        <begin position="20"/>
        <end position="41"/>
    </location>
</feature>
<evidence type="ECO:0000256" key="5">
    <source>
        <dbReference type="ARBA" id="ARBA00022553"/>
    </source>
</evidence>
<reference evidence="17 18" key="1">
    <citation type="submission" date="2024-02" db="EMBL/GenBank/DDBJ databases">
        <title>Bacterial strain from lacustrine sediment.</title>
        <authorList>
            <person name="Petit C."/>
            <person name="Fadhlaoui K."/>
        </authorList>
    </citation>
    <scope>NUCLEOTIDE SEQUENCE [LARGE SCALE GENOMIC DNA]</scope>
    <source>
        <strain evidence="17 18">IPX-CK</strain>
    </source>
</reference>
<comment type="catalytic activity">
    <reaction evidence="1">
        <text>ATP + protein L-histidine = ADP + protein N-phospho-L-histidine.</text>
        <dbReference type="EC" id="2.7.13.3"/>
    </reaction>
</comment>
<evidence type="ECO:0000313" key="17">
    <source>
        <dbReference type="EMBL" id="XAH75576.1"/>
    </source>
</evidence>
<dbReference type="GO" id="GO:0016301">
    <property type="term" value="F:kinase activity"/>
    <property type="evidence" value="ECO:0007669"/>
    <property type="project" value="UniProtKB-KW"/>
</dbReference>
<keyword evidence="13 14" id="KW-0472">Membrane</keyword>
<dbReference type="InterPro" id="IPR003594">
    <property type="entry name" value="HATPase_dom"/>
</dbReference>
<keyword evidence="6" id="KW-0808">Transferase</keyword>
<dbReference type="PROSITE" id="PS50109">
    <property type="entry name" value="HIS_KIN"/>
    <property type="match status" value="1"/>
</dbReference>
<dbReference type="SUPFAM" id="SSF47384">
    <property type="entry name" value="Homodimeric domain of signal transducing histidine kinase"/>
    <property type="match status" value="1"/>
</dbReference>
<dbReference type="InterPro" id="IPR003660">
    <property type="entry name" value="HAMP_dom"/>
</dbReference>